<proteinExistence type="predicted"/>
<name>A0ACB7YXC0_9ERIC</name>
<comment type="caution">
    <text evidence="1">The sequence shown here is derived from an EMBL/GenBank/DDBJ whole genome shotgun (WGS) entry which is preliminary data.</text>
</comment>
<dbReference type="EMBL" id="CM037153">
    <property type="protein sequence ID" value="KAH7858245.1"/>
    <property type="molecule type" value="Genomic_DNA"/>
</dbReference>
<organism evidence="1 2">
    <name type="scientific">Vaccinium darrowii</name>
    <dbReference type="NCBI Taxonomy" id="229202"/>
    <lineage>
        <taxon>Eukaryota</taxon>
        <taxon>Viridiplantae</taxon>
        <taxon>Streptophyta</taxon>
        <taxon>Embryophyta</taxon>
        <taxon>Tracheophyta</taxon>
        <taxon>Spermatophyta</taxon>
        <taxon>Magnoliopsida</taxon>
        <taxon>eudicotyledons</taxon>
        <taxon>Gunneridae</taxon>
        <taxon>Pentapetalae</taxon>
        <taxon>asterids</taxon>
        <taxon>Ericales</taxon>
        <taxon>Ericaceae</taxon>
        <taxon>Vaccinioideae</taxon>
        <taxon>Vaccinieae</taxon>
        <taxon>Vaccinium</taxon>
    </lineage>
</organism>
<dbReference type="Proteomes" id="UP000828048">
    <property type="component" value="Chromosome 3"/>
</dbReference>
<evidence type="ECO:0000313" key="1">
    <source>
        <dbReference type="EMBL" id="KAH7858245.1"/>
    </source>
</evidence>
<gene>
    <name evidence="1" type="ORF">Vadar_021706</name>
</gene>
<evidence type="ECO:0000313" key="2">
    <source>
        <dbReference type="Proteomes" id="UP000828048"/>
    </source>
</evidence>
<protein>
    <submittedName>
        <fullName evidence="1">Uncharacterized protein</fullName>
    </submittedName>
</protein>
<sequence length="141" mass="14823">MINAEKSQTLLFHGFQPTPIGLRQLTPPTTIGLAVDLSDESLRLKWSVHHYLRPDDAIILLHVRPTSILHGIVAFDPLVAKSSDGGLGFEGLRLRDCIGGAGAGGGRLSPLHTAGNGPCRVAADVADPTHSGDSGLHLDLP</sequence>
<keyword evidence="2" id="KW-1185">Reference proteome</keyword>
<reference evidence="1 2" key="1">
    <citation type="journal article" date="2021" name="Hortic Res">
        <title>High-quality reference genome and annotation aids understanding of berry development for evergreen blueberry (Vaccinium darrowii).</title>
        <authorList>
            <person name="Yu J."/>
            <person name="Hulse-Kemp A.M."/>
            <person name="Babiker E."/>
            <person name="Staton M."/>
        </authorList>
    </citation>
    <scope>NUCLEOTIDE SEQUENCE [LARGE SCALE GENOMIC DNA]</scope>
    <source>
        <strain evidence="2">cv. NJ 8807/NJ 8810</strain>
        <tissue evidence="1">Young leaf</tissue>
    </source>
</reference>
<accession>A0ACB7YXC0</accession>